<name>A0A1G8RB78_9GAMM</name>
<feature type="transmembrane region" description="Helical" evidence="1">
    <location>
        <begin position="266"/>
        <end position="292"/>
    </location>
</feature>
<keyword evidence="1" id="KW-0472">Membrane</keyword>
<dbReference type="EMBL" id="FNES01000003">
    <property type="protein sequence ID" value="SDJ14226.1"/>
    <property type="molecule type" value="Genomic_DNA"/>
</dbReference>
<keyword evidence="4" id="KW-1185">Reference proteome</keyword>
<evidence type="ECO:0000313" key="3">
    <source>
        <dbReference type="EMBL" id="SDJ14226.1"/>
    </source>
</evidence>
<feature type="transmembrane region" description="Helical" evidence="1">
    <location>
        <begin position="64"/>
        <end position="82"/>
    </location>
</feature>
<keyword evidence="1" id="KW-0812">Transmembrane</keyword>
<dbReference type="OrthoDB" id="8527955at2"/>
<evidence type="ECO:0000256" key="1">
    <source>
        <dbReference type="SAM" id="Phobius"/>
    </source>
</evidence>
<dbReference type="InterPro" id="IPR025513">
    <property type="entry name" value="DUF4401"/>
</dbReference>
<reference evidence="3 4" key="1">
    <citation type="submission" date="2016-10" db="EMBL/GenBank/DDBJ databases">
        <authorList>
            <person name="de Groot N.N."/>
        </authorList>
    </citation>
    <scope>NUCLEOTIDE SEQUENCE [LARGE SCALE GENOMIC DNA]</scope>
    <source>
        <strain evidence="3 4">CGMCC 1.6133</strain>
    </source>
</reference>
<feature type="transmembrane region" description="Helical" evidence="1">
    <location>
        <begin position="40"/>
        <end position="58"/>
    </location>
</feature>
<protein>
    <recommendedName>
        <fullName evidence="2">DUF4401 domain-containing protein</fullName>
    </recommendedName>
</protein>
<feature type="domain" description="DUF4401" evidence="2">
    <location>
        <begin position="31"/>
        <end position="346"/>
    </location>
</feature>
<dbReference type="Pfam" id="PF14351">
    <property type="entry name" value="DUF4401"/>
    <property type="match status" value="1"/>
</dbReference>
<accession>A0A1G8RB78</accession>
<evidence type="ECO:0000313" key="4">
    <source>
        <dbReference type="Proteomes" id="UP000198525"/>
    </source>
</evidence>
<feature type="transmembrane region" description="Helical" evidence="1">
    <location>
        <begin position="150"/>
        <end position="173"/>
    </location>
</feature>
<dbReference type="RefSeq" id="WP_089683658.1">
    <property type="nucleotide sequence ID" value="NZ_FNES01000003.1"/>
</dbReference>
<evidence type="ECO:0000259" key="2">
    <source>
        <dbReference type="Pfam" id="PF14351"/>
    </source>
</evidence>
<feature type="transmembrane region" description="Helical" evidence="1">
    <location>
        <begin position="193"/>
        <end position="211"/>
    </location>
</feature>
<feature type="transmembrane region" description="Helical" evidence="1">
    <location>
        <begin position="223"/>
        <end position="246"/>
    </location>
</feature>
<feature type="transmembrane region" description="Helical" evidence="1">
    <location>
        <begin position="323"/>
        <end position="344"/>
    </location>
</feature>
<gene>
    <name evidence="3" type="ORF">SAMN04487954_103158</name>
</gene>
<dbReference type="Proteomes" id="UP000198525">
    <property type="component" value="Unassembled WGS sequence"/>
</dbReference>
<sequence length="356" mass="38165">MSRSPVTLREKLAQGGISVAENDEAPVLETPWFLRALQAFSGWLAAVFLLGFIALGMASVIESSVVSAVLGLAMLAAAYGMLRQRPGDFVEHLALAVSLAGQLLVAWTIGSALDGLSAGLWWALLALQVLLAMMMPSLTHRAFSAFAAGLALYLALAESGASFVASGLVLLAATGVWLNEFRWPARLRHMQSWGYGLLLGLLAMQSLGDFGQPLLGWRIGPGWEALAWIGPWLGDVLATLALLLLLRHVFHHRERDVAPARRIAAYGAVAVLMLASLQAHGVTQGAVVVTLGFAIGNRLVMGLGAILLVLSIARYYYLLEVTLLGKALTLAVIGVLLLAMRWGLRRWWAREGQGDE</sequence>
<keyword evidence="1" id="KW-1133">Transmembrane helix</keyword>
<dbReference type="AlphaFoldDB" id="A0A1G8RB78"/>
<organism evidence="3 4">
    <name type="scientific">Billgrantia gudaonensis</name>
    <dbReference type="NCBI Taxonomy" id="376427"/>
    <lineage>
        <taxon>Bacteria</taxon>
        <taxon>Pseudomonadati</taxon>
        <taxon>Pseudomonadota</taxon>
        <taxon>Gammaproteobacteria</taxon>
        <taxon>Oceanospirillales</taxon>
        <taxon>Halomonadaceae</taxon>
        <taxon>Billgrantia</taxon>
    </lineage>
</organism>
<dbReference type="STRING" id="376427.SAMN04487954_103158"/>
<proteinExistence type="predicted"/>